<keyword evidence="4" id="KW-1185">Reference proteome</keyword>
<feature type="domain" description="Amidase" evidence="2">
    <location>
        <begin position="28"/>
        <end position="451"/>
    </location>
</feature>
<dbReference type="eggNOG" id="COG0154">
    <property type="taxonomic scope" value="Bacteria"/>
</dbReference>
<reference evidence="3 4" key="1">
    <citation type="submission" date="2013-08" db="EMBL/GenBank/DDBJ databases">
        <authorList>
            <person name="Huang J."/>
            <person name="Wang G."/>
        </authorList>
    </citation>
    <scope>NUCLEOTIDE SEQUENCE [LARGE SCALE GENOMIC DNA]</scope>
    <source>
        <strain evidence="3 4">JSM 072002</strain>
    </source>
</reference>
<dbReference type="EMBL" id="AVPG01000028">
    <property type="protein sequence ID" value="KGX84993.1"/>
    <property type="molecule type" value="Genomic_DNA"/>
</dbReference>
<dbReference type="InterPro" id="IPR036928">
    <property type="entry name" value="AS_sf"/>
</dbReference>
<protein>
    <recommendedName>
        <fullName evidence="2">Amidase domain-containing protein</fullName>
    </recommendedName>
</protein>
<dbReference type="AlphaFoldDB" id="A0A0A5G1M2"/>
<dbReference type="OrthoDB" id="9811471at2"/>
<evidence type="ECO:0000313" key="3">
    <source>
        <dbReference type="EMBL" id="KGX84993.1"/>
    </source>
</evidence>
<dbReference type="GO" id="GO:0003824">
    <property type="term" value="F:catalytic activity"/>
    <property type="evidence" value="ECO:0007669"/>
    <property type="project" value="InterPro"/>
</dbReference>
<comment type="caution">
    <text evidence="3">The sequence shown here is derived from an EMBL/GenBank/DDBJ whole genome shotgun (WGS) entry which is preliminary data.</text>
</comment>
<dbReference type="Gene3D" id="3.90.1300.10">
    <property type="entry name" value="Amidase signature (AS) domain"/>
    <property type="match status" value="1"/>
</dbReference>
<evidence type="ECO:0000259" key="2">
    <source>
        <dbReference type="Pfam" id="PF01425"/>
    </source>
</evidence>
<accession>A0A0A5G1M2</accession>
<dbReference type="InterPro" id="IPR023631">
    <property type="entry name" value="Amidase_dom"/>
</dbReference>
<dbReference type="Proteomes" id="UP000030401">
    <property type="component" value="Unassembled WGS sequence"/>
</dbReference>
<dbReference type="Pfam" id="PF01425">
    <property type="entry name" value="Amidase"/>
    <property type="match status" value="1"/>
</dbReference>
<dbReference type="RefSeq" id="WP_036835884.1">
    <property type="nucleotide sequence ID" value="NZ_AVPG01000028.1"/>
</dbReference>
<dbReference type="PROSITE" id="PS00571">
    <property type="entry name" value="AMIDASES"/>
    <property type="match status" value="1"/>
</dbReference>
<name>A0A0A5G1M2_9BACI</name>
<evidence type="ECO:0000313" key="4">
    <source>
        <dbReference type="Proteomes" id="UP000030401"/>
    </source>
</evidence>
<dbReference type="InterPro" id="IPR020556">
    <property type="entry name" value="Amidase_CS"/>
</dbReference>
<dbReference type="PANTHER" id="PTHR11895">
    <property type="entry name" value="TRANSAMIDASE"/>
    <property type="match status" value="1"/>
</dbReference>
<evidence type="ECO:0000256" key="1">
    <source>
        <dbReference type="ARBA" id="ARBA00009199"/>
    </source>
</evidence>
<organism evidence="3 4">
    <name type="scientific">Pontibacillus litoralis JSM 072002</name>
    <dbReference type="NCBI Taxonomy" id="1385512"/>
    <lineage>
        <taxon>Bacteria</taxon>
        <taxon>Bacillati</taxon>
        <taxon>Bacillota</taxon>
        <taxon>Bacilli</taxon>
        <taxon>Bacillales</taxon>
        <taxon>Bacillaceae</taxon>
        <taxon>Pontibacillus</taxon>
    </lineage>
</organism>
<dbReference type="PANTHER" id="PTHR11895:SF7">
    <property type="entry name" value="GLUTAMYL-TRNA(GLN) AMIDOTRANSFERASE SUBUNIT A, MITOCHONDRIAL"/>
    <property type="match status" value="1"/>
</dbReference>
<comment type="similarity">
    <text evidence="1">Belongs to the amidase family.</text>
</comment>
<dbReference type="InterPro" id="IPR000120">
    <property type="entry name" value="Amidase"/>
</dbReference>
<dbReference type="STRING" id="1385512.N784_11500"/>
<sequence>MNMEERIQQVDGLGLKALLNEGELTTLDVTNFYIKQIKAKNPALNAVVHTMFDEALANAETILPTQGTLAGLPFLIKDLNDVQGQPTTHGSNLLEGYVAKDDEMLTKRYRNAGLVFLGKTNTPEFGFLATTEPTYIGPARNPWDLTRSAGGSSGGAAAAVAAGMVPFAHGSDGGGSIRIPASCCGLFGLKPSRGRGPYGMYMNDIAVNHSLTRSVRDSAALLDAMKGKGNYESYPPLAQDVLYLNEVHREPRSLKVAVAPNWNNQVSISPENEQAIEETVTLLQELGHQVTYDTPVFDFQQFAEDFITIWIASGSVIMKHLGQLTGNEPNANNVEPLSYDVWKQGEQYSALEYEEARIRMQMVAKKVLAFYDQYDIMVTPVLNGLPAKVGAFSNQQHAREDMLDTMTNYVSFTQIANATGQPAMSVPLHWTKEGLPVGVHFMGRLSDEQTLFQLAGQLERKRPWFHRYNAISL</sequence>
<gene>
    <name evidence="3" type="ORF">N784_11500</name>
</gene>
<dbReference type="SUPFAM" id="SSF75304">
    <property type="entry name" value="Amidase signature (AS) enzymes"/>
    <property type="match status" value="1"/>
</dbReference>
<proteinExistence type="inferred from homology"/>